<dbReference type="Gene3D" id="3.30.300.180">
    <property type="match status" value="1"/>
</dbReference>
<evidence type="ECO:0000256" key="1">
    <source>
        <dbReference type="ARBA" id="ARBA00006583"/>
    </source>
</evidence>
<dbReference type="SMART" id="SM00760">
    <property type="entry name" value="Bac_DnaA_C"/>
    <property type="match status" value="1"/>
</dbReference>
<dbReference type="HAMAP" id="MF_00377">
    <property type="entry name" value="DnaA_bact"/>
    <property type="match status" value="1"/>
</dbReference>
<dbReference type="EMBL" id="NVQC01000017">
    <property type="protein sequence ID" value="PTL36283.1"/>
    <property type="molecule type" value="Genomic_DNA"/>
</dbReference>
<dbReference type="PANTHER" id="PTHR30050">
    <property type="entry name" value="CHROMOSOMAL REPLICATION INITIATOR PROTEIN DNAA"/>
    <property type="match status" value="1"/>
</dbReference>
<evidence type="ECO:0000256" key="7">
    <source>
        <dbReference type="ARBA" id="ARBA00023125"/>
    </source>
</evidence>
<comment type="caution">
    <text evidence="14">The sequence shown here is derived from an EMBL/GenBank/DDBJ whole genome shotgun (WGS) entry which is preliminary data.</text>
</comment>
<evidence type="ECO:0000256" key="3">
    <source>
        <dbReference type="ARBA" id="ARBA00022705"/>
    </source>
</evidence>
<evidence type="ECO:0000256" key="9">
    <source>
        <dbReference type="NCBIfam" id="TIGR00362"/>
    </source>
</evidence>
<dbReference type="GO" id="GO:0005886">
    <property type="term" value="C:plasma membrane"/>
    <property type="evidence" value="ECO:0007669"/>
    <property type="project" value="TreeGrafter"/>
</dbReference>
<evidence type="ECO:0000259" key="13">
    <source>
        <dbReference type="SMART" id="SM00760"/>
    </source>
</evidence>
<sequence length="452" mass="51020">MNPINSSTRAHEIWQEALSIIQGKVTRQSFDNWFRPLALESLEDSCVTVQLPNQFFKEWFEDHHLTVLKSVLADLMFASVEVILRIAEPGGQGEPDVKPEPAVRRPVKRFRNESAVLNPKYVFENFVVGSSNQFAHAGCLAVAEQLSKAYNPLFIYGGVGLGKTHLLHAIGHLALKRNNRLRLAYVSSEKFTNDLINAIRFDSTGEFRNRYRSLDLLLIDDIQFIAGKERTQEEFFHTFNDLYDSSKQIVVTSDSLPREIPTLEERLRSRFEWGLIADIQLPDLETKAAILRKKAQADGARIPDDVSLFIAKNVQSSIRELEGSLVRLIAYASLTGRDITLELAQETLKELNAERAKVITLTAIQHTVADFYRVKVEDLKSKGRNQGVVLPRQVAMYLSRTLTASSLPVIGEAFGGKDHTTVIHSCEKIKRRLATDEAFRRQIDSLSQTITS</sequence>
<evidence type="ECO:0000256" key="6">
    <source>
        <dbReference type="ARBA" id="ARBA00023121"/>
    </source>
</evidence>
<dbReference type="InterPro" id="IPR038454">
    <property type="entry name" value="DnaA_N_sf"/>
</dbReference>
<dbReference type="Pfam" id="PF11638">
    <property type="entry name" value="DnaA_N"/>
    <property type="match status" value="1"/>
</dbReference>
<gene>
    <name evidence="8" type="primary">dnaA</name>
    <name evidence="14" type="ORF">CLG94_06090</name>
</gene>
<reference evidence="14 15" key="1">
    <citation type="submission" date="2017-09" db="EMBL/GenBank/DDBJ databases">
        <title>Bloom of a denitrifying methanotroph, Candidatus Methylomirabilis limnetica, in a deep stratified lake.</title>
        <authorList>
            <person name="Graf J.S."/>
            <person name="Marchant H.K."/>
            <person name="Tienken D."/>
            <person name="Hach P.F."/>
            <person name="Brand A."/>
            <person name="Schubert C.J."/>
            <person name="Kuypers M.M."/>
            <person name="Milucka J."/>
        </authorList>
    </citation>
    <scope>NUCLEOTIDE SEQUENCE [LARGE SCALE GENOMIC DNA]</scope>
    <source>
        <strain evidence="14 15">Zug</strain>
    </source>
</reference>
<organism evidence="14 15">
    <name type="scientific">Candidatus Methylomirabilis limnetica</name>
    <dbReference type="NCBI Taxonomy" id="2033718"/>
    <lineage>
        <taxon>Bacteria</taxon>
        <taxon>Candidatus Methylomirabilota</taxon>
        <taxon>Candidatus Methylomirabilia</taxon>
        <taxon>Candidatus Methylomirabilales</taxon>
        <taxon>Candidatus Methylomirabilaceae</taxon>
        <taxon>Candidatus Methylomirabilis</taxon>
    </lineage>
</organism>
<dbReference type="InterPro" id="IPR024633">
    <property type="entry name" value="DnaA_N_dom"/>
</dbReference>
<dbReference type="InterPro" id="IPR018312">
    <property type="entry name" value="Chromosome_initiator_DnaA_CS"/>
</dbReference>
<keyword evidence="3 8" id="KW-0235">DNA replication</keyword>
<comment type="function">
    <text evidence="8 10">Plays an essential role in the initiation and regulation of chromosomal replication. ATP-DnaA binds to the origin of replication (oriC) to initiate formation of the DNA replication initiation complex once per cell cycle. Binds the DnaA box (a 9 base pair repeat at the origin) and separates the double-stranded (ds)DNA. Forms a right-handed helical filament on oriC DNA; dsDNA binds to the exterior of the filament while single-stranded (ss)DNA is stabiized in the filament's interior. The ATP-DnaA-oriC complex binds and stabilizes one strand of the AT-rich DNA unwinding element (DUE), permitting loading of DNA polymerase. After initiation quickly degrades to an ADP-DnaA complex that is not apt for DNA replication. Binds acidic phospholipids.</text>
</comment>
<name>A0A2T4TYU6_9BACT</name>
<dbReference type="FunFam" id="3.40.50.300:FF:000150">
    <property type="entry name" value="Chromosomal replication initiator protein DnaA"/>
    <property type="match status" value="1"/>
</dbReference>
<evidence type="ECO:0000256" key="2">
    <source>
        <dbReference type="ARBA" id="ARBA00022490"/>
    </source>
</evidence>
<dbReference type="SMART" id="SM00382">
    <property type="entry name" value="AAA"/>
    <property type="match status" value="1"/>
</dbReference>
<evidence type="ECO:0000313" key="14">
    <source>
        <dbReference type="EMBL" id="PTL36283.1"/>
    </source>
</evidence>
<feature type="region of interest" description="Domain I, interacts with DnaA modulators" evidence="8">
    <location>
        <begin position="1"/>
        <end position="100"/>
    </location>
</feature>
<feature type="domain" description="Chromosomal replication initiator DnaA C-terminal" evidence="13">
    <location>
        <begin position="360"/>
        <end position="429"/>
    </location>
</feature>
<reference evidence="15" key="2">
    <citation type="journal article" date="2018" name="Environ. Microbiol.">
        <title>Bloom of a denitrifying methanotroph, 'Candidatus Methylomirabilis limnetica', in a deep stratified lake.</title>
        <authorList>
            <person name="Graf J.S."/>
            <person name="Mayr M.J."/>
            <person name="Marchant H.K."/>
            <person name="Tienken D."/>
            <person name="Hach P.F."/>
            <person name="Brand A."/>
            <person name="Schubert C.J."/>
            <person name="Kuypers M.M."/>
            <person name="Milucka J."/>
        </authorList>
    </citation>
    <scope>NUCLEOTIDE SEQUENCE [LARGE SCALE GENOMIC DNA]</scope>
    <source>
        <strain evidence="15">Zug</strain>
    </source>
</reference>
<dbReference type="Gene3D" id="1.10.1750.10">
    <property type="match status" value="1"/>
</dbReference>
<dbReference type="PRINTS" id="PR00051">
    <property type="entry name" value="DNAA"/>
</dbReference>
<dbReference type="Pfam" id="PF08299">
    <property type="entry name" value="Bac_DnaA_C"/>
    <property type="match status" value="1"/>
</dbReference>
<dbReference type="GO" id="GO:0006275">
    <property type="term" value="P:regulation of DNA replication"/>
    <property type="evidence" value="ECO:0007669"/>
    <property type="project" value="UniProtKB-UniRule"/>
</dbReference>
<comment type="caution">
    <text evidence="8">Lacks conserved residue(s) required for the propagation of feature annotation.</text>
</comment>
<dbReference type="CDD" id="cd00009">
    <property type="entry name" value="AAA"/>
    <property type="match status" value="1"/>
</dbReference>
<proteinExistence type="inferred from homology"/>
<feature type="domain" description="AAA+ ATPase" evidence="12">
    <location>
        <begin position="149"/>
        <end position="277"/>
    </location>
</feature>
<feature type="region of interest" description="Domain III, AAA+ region" evidence="8">
    <location>
        <begin position="116"/>
        <end position="332"/>
    </location>
</feature>
<dbReference type="GO" id="GO:0003688">
    <property type="term" value="F:DNA replication origin binding"/>
    <property type="evidence" value="ECO:0007669"/>
    <property type="project" value="UniProtKB-UniRule"/>
</dbReference>
<feature type="binding site" evidence="8">
    <location>
        <position position="160"/>
    </location>
    <ligand>
        <name>ATP</name>
        <dbReference type="ChEBI" id="CHEBI:30616"/>
    </ligand>
</feature>
<dbReference type="GO" id="GO:0005737">
    <property type="term" value="C:cytoplasm"/>
    <property type="evidence" value="ECO:0007669"/>
    <property type="project" value="UniProtKB-SubCell"/>
</dbReference>
<keyword evidence="15" id="KW-1185">Reference proteome</keyword>
<evidence type="ECO:0000256" key="11">
    <source>
        <dbReference type="RuleBase" id="RU004227"/>
    </source>
</evidence>
<dbReference type="GO" id="GO:0008289">
    <property type="term" value="F:lipid binding"/>
    <property type="evidence" value="ECO:0007669"/>
    <property type="project" value="UniProtKB-KW"/>
</dbReference>
<keyword evidence="7 8" id="KW-0238">DNA-binding</keyword>
<dbReference type="FunFam" id="1.10.8.60:FF:000003">
    <property type="entry name" value="Chromosomal replication initiator protein DnaA"/>
    <property type="match status" value="1"/>
</dbReference>
<evidence type="ECO:0000256" key="5">
    <source>
        <dbReference type="ARBA" id="ARBA00022840"/>
    </source>
</evidence>
<dbReference type="Gene3D" id="3.40.50.300">
    <property type="entry name" value="P-loop containing nucleotide triphosphate hydrolases"/>
    <property type="match status" value="1"/>
</dbReference>
<dbReference type="NCBIfam" id="TIGR00362">
    <property type="entry name" value="DnaA"/>
    <property type="match status" value="1"/>
</dbReference>
<evidence type="ECO:0000256" key="4">
    <source>
        <dbReference type="ARBA" id="ARBA00022741"/>
    </source>
</evidence>
<comment type="subunit">
    <text evidence="8">Oligomerizes as a right-handed, spiral filament on DNA at oriC.</text>
</comment>
<dbReference type="InterPro" id="IPR001957">
    <property type="entry name" value="Chromosome_initiator_DnaA"/>
</dbReference>
<comment type="domain">
    <text evidence="8">Domain I is involved in oligomerization and binding regulators, domain II is flexibile and of varying length in different bacteria, domain III forms the AAA+ region, while domain IV binds dsDNA.</text>
</comment>
<dbReference type="Proteomes" id="UP000241436">
    <property type="component" value="Unassembled WGS sequence"/>
</dbReference>
<evidence type="ECO:0000256" key="8">
    <source>
        <dbReference type="HAMAP-Rule" id="MF_00377"/>
    </source>
</evidence>
<keyword evidence="6 8" id="KW-0446">Lipid-binding</keyword>
<evidence type="ECO:0000256" key="10">
    <source>
        <dbReference type="RuleBase" id="RU000577"/>
    </source>
</evidence>
<dbReference type="InterPro" id="IPR013317">
    <property type="entry name" value="DnaA_dom"/>
</dbReference>
<feature type="binding site" evidence="8">
    <location>
        <position position="164"/>
    </location>
    <ligand>
        <name>ATP</name>
        <dbReference type="ChEBI" id="CHEBI:30616"/>
    </ligand>
</feature>
<dbReference type="AlphaFoldDB" id="A0A2T4TYU6"/>
<protein>
    <recommendedName>
        <fullName evidence="8 9">Chromosomal replication initiator protein DnaA</fullName>
    </recommendedName>
</protein>
<feature type="binding site" evidence="8">
    <location>
        <position position="162"/>
    </location>
    <ligand>
        <name>ATP</name>
        <dbReference type="ChEBI" id="CHEBI:30616"/>
    </ligand>
</feature>
<dbReference type="SUPFAM" id="SSF52540">
    <property type="entry name" value="P-loop containing nucleoside triphosphate hydrolases"/>
    <property type="match status" value="1"/>
</dbReference>
<dbReference type="PROSITE" id="PS01008">
    <property type="entry name" value="DNAA"/>
    <property type="match status" value="1"/>
</dbReference>
<feature type="region of interest" description="Domain IV, binds dsDNA" evidence="8">
    <location>
        <begin position="333"/>
        <end position="452"/>
    </location>
</feature>
<dbReference type="GO" id="GO:0005524">
    <property type="term" value="F:ATP binding"/>
    <property type="evidence" value="ECO:0007669"/>
    <property type="project" value="UniProtKB-UniRule"/>
</dbReference>
<feature type="binding site" evidence="8">
    <location>
        <position position="163"/>
    </location>
    <ligand>
        <name>ATP</name>
        <dbReference type="ChEBI" id="CHEBI:30616"/>
    </ligand>
</feature>
<dbReference type="InterPro" id="IPR003593">
    <property type="entry name" value="AAA+_ATPase"/>
</dbReference>
<keyword evidence="4 8" id="KW-0547">Nucleotide-binding</keyword>
<comment type="similarity">
    <text evidence="1 8 11">Belongs to the DnaA family.</text>
</comment>
<dbReference type="PANTHER" id="PTHR30050:SF2">
    <property type="entry name" value="CHROMOSOMAL REPLICATION INITIATOR PROTEIN DNAA"/>
    <property type="match status" value="1"/>
</dbReference>
<dbReference type="InterPro" id="IPR020591">
    <property type="entry name" value="Chromosome_initiator_DnaA-like"/>
</dbReference>
<evidence type="ECO:0000313" key="15">
    <source>
        <dbReference type="Proteomes" id="UP000241436"/>
    </source>
</evidence>
<dbReference type="InterPro" id="IPR027417">
    <property type="entry name" value="P-loop_NTPase"/>
</dbReference>
<dbReference type="GO" id="GO:0006270">
    <property type="term" value="P:DNA replication initiation"/>
    <property type="evidence" value="ECO:0007669"/>
    <property type="project" value="UniProtKB-UniRule"/>
</dbReference>
<dbReference type="OrthoDB" id="9807019at2"/>
<dbReference type="Gene3D" id="1.10.8.60">
    <property type="match status" value="1"/>
</dbReference>
<accession>A0A2T4TYU6</accession>
<comment type="subcellular location">
    <subcellularLocation>
        <location evidence="8">Cytoplasm</location>
    </subcellularLocation>
</comment>
<dbReference type="SUPFAM" id="SSF48295">
    <property type="entry name" value="TrpR-like"/>
    <property type="match status" value="1"/>
</dbReference>
<keyword evidence="5 8" id="KW-0067">ATP-binding</keyword>
<evidence type="ECO:0000259" key="12">
    <source>
        <dbReference type="SMART" id="SM00382"/>
    </source>
</evidence>
<dbReference type="InterPro" id="IPR013159">
    <property type="entry name" value="DnaA_C"/>
</dbReference>
<dbReference type="Pfam" id="PF00308">
    <property type="entry name" value="Bac_DnaA"/>
    <property type="match status" value="1"/>
</dbReference>
<keyword evidence="2 8" id="KW-0963">Cytoplasm</keyword>
<dbReference type="InterPro" id="IPR010921">
    <property type="entry name" value="Trp_repressor/repl_initiator"/>
</dbReference>
<dbReference type="CDD" id="cd06571">
    <property type="entry name" value="Bac_DnaA_C"/>
    <property type="match status" value="1"/>
</dbReference>